<sequence length="353" mass="40541">MLNPNFNLKDISFTINEQKRYARHLTLPLVIIEGQKRLKLSKILFVGAGGLASSGLLYLAASGIGTLGIVDNDKVELSNLQRQIIYSTQSIKVESSCKTITKLNPNCKVNTYNTQLDQFNAQDIIKLYDIVIDSTDNIKSRSIVDKICGSLNKPYGTMLISVLNYQNGPRYFDLNQNLNQDNINNCKNNGVIGLMKILVTLFKKRSKIKELITIEELLVYNALDVHFTKIKIMPTIQKDFLSRRLKNKEIFSNLNDNVKIQSDTYKYNNEYANKFNLIIDIRTNYEFLKNKNQNDYNSINIPLDVLFNDQNIDFLKRESINKKILIYCETQSRSKLAVNLLNKYNIKADLVNL</sequence>
<keyword evidence="4" id="KW-0934">Plastid</keyword>
<keyword evidence="1" id="KW-1133">Transmembrane helix</keyword>
<evidence type="ECO:0000313" key="4">
    <source>
        <dbReference type="EMBL" id="ARO91125.1"/>
    </source>
</evidence>
<evidence type="ECO:0000259" key="2">
    <source>
        <dbReference type="Pfam" id="PF00581"/>
    </source>
</evidence>
<feature type="domain" description="Rhodanese" evidence="2">
    <location>
        <begin position="274"/>
        <end position="345"/>
    </location>
</feature>
<keyword evidence="1" id="KW-0472">Membrane</keyword>
<evidence type="ECO:0000259" key="3">
    <source>
        <dbReference type="Pfam" id="PF00899"/>
    </source>
</evidence>
<evidence type="ECO:0000256" key="1">
    <source>
        <dbReference type="SAM" id="Phobius"/>
    </source>
</evidence>
<dbReference type="PANTHER" id="PTHR10953:SF102">
    <property type="entry name" value="ADENYLYLTRANSFERASE AND SULFURTRANSFERASE MOCS3"/>
    <property type="match status" value="1"/>
</dbReference>
<dbReference type="SUPFAM" id="SSF52821">
    <property type="entry name" value="Rhodanese/Cell cycle control phosphatase"/>
    <property type="match status" value="1"/>
</dbReference>
<name>A0A1X9PUE8_9RHOD</name>
<dbReference type="SUPFAM" id="SSF69572">
    <property type="entry name" value="Activating enzymes of the ubiquitin-like proteins"/>
    <property type="match status" value="1"/>
</dbReference>
<reference evidence="4" key="1">
    <citation type="submission" date="2017-03" db="EMBL/GenBank/DDBJ databases">
        <title>The new red algal subphylum Proteorhodophytina comprises the largest and most divergent plastid genomes known.</title>
        <authorList>
            <person name="Munoz-Gomez S.A."/>
            <person name="Mejia-Franco F.G."/>
            <person name="Durnin K."/>
            <person name="Morgan C."/>
            <person name="Grisdale C.J."/>
            <person name="Archibald J.M."/>
            <person name="Slamovits C.H."/>
        </authorList>
    </citation>
    <scope>NUCLEOTIDE SEQUENCE</scope>
    <source>
        <strain evidence="4">UTEX LB2060</strain>
    </source>
</reference>
<dbReference type="InterPro" id="IPR045886">
    <property type="entry name" value="ThiF/MoeB/HesA"/>
</dbReference>
<organism evidence="4">
    <name type="scientific">Flintiella sanguinaria</name>
    <dbReference type="NCBI Taxonomy" id="101926"/>
    <lineage>
        <taxon>Eukaryota</taxon>
        <taxon>Rhodophyta</taxon>
        <taxon>Bangiophyceae</taxon>
        <taxon>Porphyridiales</taxon>
        <taxon>Porphyridiaceae</taxon>
        <taxon>Flintiella</taxon>
    </lineage>
</organism>
<keyword evidence="4" id="KW-0150">Chloroplast</keyword>
<dbReference type="GO" id="GO:0004792">
    <property type="term" value="F:thiosulfate-cyanide sulfurtransferase activity"/>
    <property type="evidence" value="ECO:0007669"/>
    <property type="project" value="TreeGrafter"/>
</dbReference>
<dbReference type="AlphaFoldDB" id="A0A1X9PUE8"/>
<dbReference type="GO" id="GO:0016779">
    <property type="term" value="F:nucleotidyltransferase activity"/>
    <property type="evidence" value="ECO:0007669"/>
    <property type="project" value="TreeGrafter"/>
</dbReference>
<proteinExistence type="predicted"/>
<gene>
    <name evidence="4" type="primary">moeB</name>
</gene>
<dbReference type="Pfam" id="PF00581">
    <property type="entry name" value="Rhodanese"/>
    <property type="match status" value="1"/>
</dbReference>
<dbReference type="InterPro" id="IPR001763">
    <property type="entry name" value="Rhodanese-like_dom"/>
</dbReference>
<dbReference type="CDD" id="cd00757">
    <property type="entry name" value="ThiF_MoeB_HesA_family"/>
    <property type="match status" value="1"/>
</dbReference>
<dbReference type="Gene3D" id="3.40.250.10">
    <property type="entry name" value="Rhodanese-like domain"/>
    <property type="match status" value="1"/>
</dbReference>
<geneLocation type="chloroplast" evidence="4"/>
<dbReference type="PANTHER" id="PTHR10953">
    <property type="entry name" value="UBIQUITIN-ACTIVATING ENZYME E1"/>
    <property type="match status" value="1"/>
</dbReference>
<feature type="domain" description="THIF-type NAD/FAD binding fold" evidence="3">
    <location>
        <begin position="21"/>
        <end position="224"/>
    </location>
</feature>
<dbReference type="EMBL" id="KY709211">
    <property type="protein sequence ID" value="ARO91125.1"/>
    <property type="molecule type" value="Genomic_DNA"/>
</dbReference>
<keyword evidence="1" id="KW-0812">Transmembrane</keyword>
<dbReference type="GO" id="GO:0005737">
    <property type="term" value="C:cytoplasm"/>
    <property type="evidence" value="ECO:0007669"/>
    <property type="project" value="TreeGrafter"/>
</dbReference>
<accession>A0A1X9PUE8</accession>
<dbReference type="GO" id="GO:0008641">
    <property type="term" value="F:ubiquitin-like modifier activating enzyme activity"/>
    <property type="evidence" value="ECO:0007669"/>
    <property type="project" value="InterPro"/>
</dbReference>
<dbReference type="Pfam" id="PF00899">
    <property type="entry name" value="ThiF"/>
    <property type="match status" value="1"/>
</dbReference>
<dbReference type="InterPro" id="IPR036873">
    <property type="entry name" value="Rhodanese-like_dom_sf"/>
</dbReference>
<dbReference type="CDD" id="cd00158">
    <property type="entry name" value="RHOD"/>
    <property type="match status" value="1"/>
</dbReference>
<dbReference type="Gene3D" id="3.40.50.720">
    <property type="entry name" value="NAD(P)-binding Rossmann-like Domain"/>
    <property type="match status" value="1"/>
</dbReference>
<dbReference type="InterPro" id="IPR035985">
    <property type="entry name" value="Ubiquitin-activating_enz"/>
</dbReference>
<feature type="transmembrane region" description="Helical" evidence="1">
    <location>
        <begin position="43"/>
        <end position="70"/>
    </location>
</feature>
<dbReference type="InterPro" id="IPR000594">
    <property type="entry name" value="ThiF_NAD_FAD-bd"/>
</dbReference>
<protein>
    <submittedName>
        <fullName evidence="4">Molybdopterin biosynthesis protein</fullName>
    </submittedName>
</protein>